<sequence length="69" mass="8542">MGKVFKSQVLRFKNIYFKYRKNNIYGSGFNFILLKSSQVIHIYDWYDFNHYRIKISYCICIFEEYSVNF</sequence>
<dbReference type="STRING" id="238.BBD35_15895"/>
<evidence type="ECO:0000313" key="2">
    <source>
        <dbReference type="Proteomes" id="UP000188947"/>
    </source>
</evidence>
<name>A0A1T3FK64_ELIME</name>
<dbReference type="AlphaFoldDB" id="A0A1T3FK64"/>
<keyword evidence="2" id="KW-1185">Reference proteome</keyword>
<accession>A0A1T3FK64</accession>
<organism evidence="1 2">
    <name type="scientific">Elizabethkingia meningoseptica</name>
    <name type="common">Chryseobacterium meningosepticum</name>
    <dbReference type="NCBI Taxonomy" id="238"/>
    <lineage>
        <taxon>Bacteria</taxon>
        <taxon>Pseudomonadati</taxon>
        <taxon>Bacteroidota</taxon>
        <taxon>Flavobacteriia</taxon>
        <taxon>Flavobacteriales</taxon>
        <taxon>Weeksellaceae</taxon>
        <taxon>Elizabethkingia</taxon>
    </lineage>
</organism>
<gene>
    <name evidence="1" type="ORF">BMF97_06215</name>
</gene>
<evidence type="ECO:0000313" key="1">
    <source>
        <dbReference type="EMBL" id="OOH96855.1"/>
    </source>
</evidence>
<reference evidence="1 2" key="1">
    <citation type="submission" date="2016-11" db="EMBL/GenBank/DDBJ databases">
        <title>Genome sequence and comparative genomic analysis of clinical strain Elizabethkingia meningoseptica 61421 PRCM.</title>
        <authorList>
            <person name="Wang M."/>
            <person name="Hu S."/>
            <person name="Cao L."/>
            <person name="Jiang T."/>
            <person name="Zhou Y."/>
            <person name="Ming D."/>
        </authorList>
    </citation>
    <scope>NUCLEOTIDE SEQUENCE [LARGE SCALE GENOMIC DNA]</scope>
    <source>
        <strain evidence="1 2">61421 PRCM</strain>
    </source>
</reference>
<comment type="caution">
    <text evidence="1">The sequence shown here is derived from an EMBL/GenBank/DDBJ whole genome shotgun (WGS) entry which is preliminary data.</text>
</comment>
<proteinExistence type="predicted"/>
<dbReference type="Proteomes" id="UP000188947">
    <property type="component" value="Unassembled WGS sequence"/>
</dbReference>
<protein>
    <submittedName>
        <fullName evidence="1">Uncharacterized protein</fullName>
    </submittedName>
</protein>
<dbReference type="EMBL" id="MPOG01000007">
    <property type="protein sequence ID" value="OOH96855.1"/>
    <property type="molecule type" value="Genomic_DNA"/>
</dbReference>